<feature type="transmembrane region" description="Helical" evidence="6">
    <location>
        <begin position="35"/>
        <end position="59"/>
    </location>
</feature>
<dbReference type="Pfam" id="PF01810">
    <property type="entry name" value="LysE"/>
    <property type="match status" value="1"/>
</dbReference>
<evidence type="ECO:0000256" key="2">
    <source>
        <dbReference type="ARBA" id="ARBA00022475"/>
    </source>
</evidence>
<name>A0A7W1WV74_9BACL</name>
<dbReference type="PANTHER" id="PTHR30086:SF20">
    <property type="entry name" value="ARGININE EXPORTER PROTEIN ARGO-RELATED"/>
    <property type="match status" value="1"/>
</dbReference>
<evidence type="ECO:0000256" key="3">
    <source>
        <dbReference type="ARBA" id="ARBA00022692"/>
    </source>
</evidence>
<organism evidence="7 8">
    <name type="scientific">Paenactinomyces guangxiensis</name>
    <dbReference type="NCBI Taxonomy" id="1490290"/>
    <lineage>
        <taxon>Bacteria</taxon>
        <taxon>Bacillati</taxon>
        <taxon>Bacillota</taxon>
        <taxon>Bacilli</taxon>
        <taxon>Bacillales</taxon>
        <taxon>Thermoactinomycetaceae</taxon>
        <taxon>Paenactinomyces</taxon>
    </lineage>
</organism>
<keyword evidence="2" id="KW-1003">Cell membrane</keyword>
<dbReference type="PANTHER" id="PTHR30086">
    <property type="entry name" value="ARGININE EXPORTER PROTEIN ARGO"/>
    <property type="match status" value="1"/>
</dbReference>
<proteinExistence type="predicted"/>
<dbReference type="AlphaFoldDB" id="A0A7W1WV74"/>
<dbReference type="GO" id="GO:0005886">
    <property type="term" value="C:plasma membrane"/>
    <property type="evidence" value="ECO:0007669"/>
    <property type="project" value="UniProtKB-SubCell"/>
</dbReference>
<keyword evidence="5 6" id="KW-0472">Membrane</keyword>
<evidence type="ECO:0000256" key="6">
    <source>
        <dbReference type="SAM" id="Phobius"/>
    </source>
</evidence>
<evidence type="ECO:0000313" key="7">
    <source>
        <dbReference type="EMBL" id="MBA4496588.1"/>
    </source>
</evidence>
<comment type="subcellular location">
    <subcellularLocation>
        <location evidence="1">Cell membrane</location>
        <topology evidence="1">Multi-pass membrane protein</topology>
    </subcellularLocation>
</comment>
<dbReference type="RefSeq" id="WP_181755130.1">
    <property type="nucleotide sequence ID" value="NZ_JACEIQ010000061.1"/>
</dbReference>
<sequence>MYETFLIGLALAISLGPDFLLMTKNTLTSGRKIGYMTLLGNRCSLLVHMTFAIMGLSVILQKSVLLFSVIRILGAIYLIYLGYKTLSMRIKNKGDKKEAPKDEEQITSWQAFRSGLISNLLNPKVSLFF</sequence>
<evidence type="ECO:0000256" key="1">
    <source>
        <dbReference type="ARBA" id="ARBA00004651"/>
    </source>
</evidence>
<reference evidence="7 8" key="1">
    <citation type="submission" date="2020-07" db="EMBL/GenBank/DDBJ databases">
        <authorList>
            <person name="Feng H."/>
        </authorList>
    </citation>
    <scope>NUCLEOTIDE SEQUENCE [LARGE SCALE GENOMIC DNA]</scope>
    <source>
        <strain evidence="8">s-10</strain>
    </source>
</reference>
<comment type="caution">
    <text evidence="7">The sequence shown here is derived from an EMBL/GenBank/DDBJ whole genome shotgun (WGS) entry which is preliminary data.</text>
</comment>
<evidence type="ECO:0000256" key="5">
    <source>
        <dbReference type="ARBA" id="ARBA00023136"/>
    </source>
</evidence>
<gene>
    <name evidence="7" type="ORF">H1191_20330</name>
</gene>
<evidence type="ECO:0000313" key="8">
    <source>
        <dbReference type="Proteomes" id="UP000535491"/>
    </source>
</evidence>
<evidence type="ECO:0000256" key="4">
    <source>
        <dbReference type="ARBA" id="ARBA00022989"/>
    </source>
</evidence>
<dbReference type="Proteomes" id="UP000535491">
    <property type="component" value="Unassembled WGS sequence"/>
</dbReference>
<feature type="transmembrane region" description="Helical" evidence="6">
    <location>
        <begin position="65"/>
        <end position="83"/>
    </location>
</feature>
<keyword evidence="8" id="KW-1185">Reference proteome</keyword>
<keyword evidence="4 6" id="KW-1133">Transmembrane helix</keyword>
<feature type="transmembrane region" description="Helical" evidence="6">
    <location>
        <begin position="6"/>
        <end position="23"/>
    </location>
</feature>
<accession>A0A7W1WV74</accession>
<dbReference type="InterPro" id="IPR001123">
    <property type="entry name" value="LeuE-type"/>
</dbReference>
<dbReference type="EMBL" id="JACEIQ010000061">
    <property type="protein sequence ID" value="MBA4496588.1"/>
    <property type="molecule type" value="Genomic_DNA"/>
</dbReference>
<protein>
    <submittedName>
        <fullName evidence="7">LysE family translocator</fullName>
    </submittedName>
</protein>
<dbReference type="GO" id="GO:0015171">
    <property type="term" value="F:amino acid transmembrane transporter activity"/>
    <property type="evidence" value="ECO:0007669"/>
    <property type="project" value="TreeGrafter"/>
</dbReference>
<keyword evidence="3 6" id="KW-0812">Transmembrane</keyword>